<accession>A0AAD4MUE8</accession>
<dbReference type="EMBL" id="JAKKPZ010000107">
    <property type="protein sequence ID" value="KAI1701999.1"/>
    <property type="molecule type" value="Genomic_DNA"/>
</dbReference>
<sequence>MGSAHVHKDGHFAFGGVALEKDGEVKVFIRHSCDLRPKCDPFFWLVVSTDHICPDDSCVRDTEKTYDAGEIAVDSAFGKSPDQDDCKIVEHWV</sequence>
<evidence type="ECO:0000313" key="2">
    <source>
        <dbReference type="Proteomes" id="UP001201812"/>
    </source>
</evidence>
<organism evidence="1 2">
    <name type="scientific">Ditylenchus destructor</name>
    <dbReference type="NCBI Taxonomy" id="166010"/>
    <lineage>
        <taxon>Eukaryota</taxon>
        <taxon>Metazoa</taxon>
        <taxon>Ecdysozoa</taxon>
        <taxon>Nematoda</taxon>
        <taxon>Chromadorea</taxon>
        <taxon>Rhabditida</taxon>
        <taxon>Tylenchina</taxon>
        <taxon>Tylenchomorpha</taxon>
        <taxon>Sphaerularioidea</taxon>
        <taxon>Anguinidae</taxon>
        <taxon>Anguininae</taxon>
        <taxon>Ditylenchus</taxon>
    </lineage>
</organism>
<keyword evidence="2" id="KW-1185">Reference proteome</keyword>
<protein>
    <submittedName>
        <fullName evidence="1">Uncharacterized protein</fullName>
    </submittedName>
</protein>
<gene>
    <name evidence="1" type="ORF">DdX_15783</name>
</gene>
<comment type="caution">
    <text evidence="1">The sequence shown here is derived from an EMBL/GenBank/DDBJ whole genome shotgun (WGS) entry which is preliminary data.</text>
</comment>
<dbReference type="AlphaFoldDB" id="A0AAD4MUE8"/>
<dbReference type="Proteomes" id="UP001201812">
    <property type="component" value="Unassembled WGS sequence"/>
</dbReference>
<reference evidence="1" key="1">
    <citation type="submission" date="2022-01" db="EMBL/GenBank/DDBJ databases">
        <title>Genome Sequence Resource for Two Populations of Ditylenchus destructor, the Migratory Endoparasitic Phytonematode.</title>
        <authorList>
            <person name="Zhang H."/>
            <person name="Lin R."/>
            <person name="Xie B."/>
        </authorList>
    </citation>
    <scope>NUCLEOTIDE SEQUENCE</scope>
    <source>
        <strain evidence="1">BazhouSP</strain>
    </source>
</reference>
<name>A0AAD4MUE8_9BILA</name>
<evidence type="ECO:0000313" key="1">
    <source>
        <dbReference type="EMBL" id="KAI1701999.1"/>
    </source>
</evidence>
<proteinExistence type="predicted"/>